<keyword evidence="5" id="KW-1185">Reference proteome</keyword>
<comment type="caution">
    <text evidence="3">The sequence shown here is derived from an EMBL/GenBank/DDBJ whole genome shotgun (WGS) entry which is preliminary data.</text>
</comment>
<evidence type="ECO:0000313" key="4">
    <source>
        <dbReference type="Proteomes" id="UP000245956"/>
    </source>
</evidence>
<feature type="region of interest" description="Disordered" evidence="1">
    <location>
        <begin position="331"/>
        <end position="353"/>
    </location>
</feature>
<name>A0A2U3DVU2_PURLI</name>
<organism evidence="3 4">
    <name type="scientific">Purpureocillium lilacinum</name>
    <name type="common">Paecilomyces lilacinus</name>
    <dbReference type="NCBI Taxonomy" id="33203"/>
    <lineage>
        <taxon>Eukaryota</taxon>
        <taxon>Fungi</taxon>
        <taxon>Dikarya</taxon>
        <taxon>Ascomycota</taxon>
        <taxon>Pezizomycotina</taxon>
        <taxon>Sordariomycetes</taxon>
        <taxon>Hypocreomycetidae</taxon>
        <taxon>Hypocreales</taxon>
        <taxon>Ophiocordycipitaceae</taxon>
        <taxon>Purpureocillium</taxon>
    </lineage>
</organism>
<dbReference type="Proteomes" id="UP000245956">
    <property type="component" value="Unassembled WGS sequence"/>
</dbReference>
<evidence type="ECO:0000313" key="2">
    <source>
        <dbReference type="EMBL" id="KAK4078501.1"/>
    </source>
</evidence>
<evidence type="ECO:0000256" key="1">
    <source>
        <dbReference type="SAM" id="MobiDB-lite"/>
    </source>
</evidence>
<dbReference type="Proteomes" id="UP001287286">
    <property type="component" value="Unassembled WGS sequence"/>
</dbReference>
<dbReference type="AlphaFoldDB" id="A0A2U3DVU2"/>
<reference evidence="3 4" key="2">
    <citation type="journal article" date="2016" name="Front. Microbiol.">
        <title>Genome and transcriptome sequences reveal the specific parasitism of the nematophagous Purpureocillium lilacinum 36-1.</title>
        <authorList>
            <person name="Xie J."/>
            <person name="Li S."/>
            <person name="Mo C."/>
            <person name="Xiao X."/>
            <person name="Peng D."/>
            <person name="Wang G."/>
            <person name="Xiao Y."/>
        </authorList>
    </citation>
    <scope>NUCLEOTIDE SEQUENCE [LARGE SCALE GENOMIC DNA]</scope>
    <source>
        <strain evidence="3 4">36-1</strain>
    </source>
</reference>
<evidence type="ECO:0000313" key="5">
    <source>
        <dbReference type="Proteomes" id="UP001287286"/>
    </source>
</evidence>
<reference evidence="2 5" key="4">
    <citation type="journal article" date="2024" name="Microbiol. Resour. Announc.">
        <title>Genome annotations for the ascomycete fungi Trichoderma harzianum, Trichoderma aggressivum, and Purpureocillium lilacinum.</title>
        <authorList>
            <person name="Beijen E.P.W."/>
            <person name="Ohm R.A."/>
        </authorList>
    </citation>
    <scope>NUCLEOTIDE SEQUENCE [LARGE SCALE GENOMIC DNA]</scope>
    <source>
        <strain evidence="2 5">CBS 150709</strain>
    </source>
</reference>
<protein>
    <submittedName>
        <fullName evidence="3">Uncharacterized protein</fullName>
    </submittedName>
</protein>
<dbReference type="EMBL" id="JAWRVI010000082">
    <property type="protein sequence ID" value="KAK4078501.1"/>
    <property type="molecule type" value="Genomic_DNA"/>
</dbReference>
<accession>A0A2U3DVU2</accession>
<reference evidence="2" key="3">
    <citation type="submission" date="2023-11" db="EMBL/GenBank/DDBJ databases">
        <authorList>
            <person name="Beijen E."/>
            <person name="Ohm R.A."/>
        </authorList>
    </citation>
    <scope>NUCLEOTIDE SEQUENCE</scope>
    <source>
        <strain evidence="2">CBS 150709</strain>
    </source>
</reference>
<dbReference type="EMBL" id="LCWV01000025">
    <property type="protein sequence ID" value="PWI66367.1"/>
    <property type="molecule type" value="Genomic_DNA"/>
</dbReference>
<gene>
    <name evidence="3" type="ORF">PCL_05065</name>
    <name evidence="2" type="ORF">Purlil1_11954</name>
</gene>
<proteinExistence type="predicted"/>
<reference evidence="3" key="1">
    <citation type="submission" date="2015-05" db="EMBL/GenBank/DDBJ databases">
        <authorList>
            <person name="Wang D.B."/>
            <person name="Wang M."/>
        </authorList>
    </citation>
    <scope>NUCLEOTIDE SEQUENCE</scope>
    <source>
        <strain evidence="3">36-1</strain>
    </source>
</reference>
<evidence type="ECO:0000313" key="3">
    <source>
        <dbReference type="EMBL" id="PWI66367.1"/>
    </source>
</evidence>
<sequence>MLQVAFTQCPAATPSLPSVAASVPEGGLGPRRRREKVSARHEAAWTGHSAVKKATVHATLTFHALFLLRPPAPVAGIGITTTREGLLVRAECTARNLADGSWCMRLEPGEPEVTVAPLVGVASVAAWGGRHTRHVGTLAQRSVALLRSREQQTRRRARTSPGTMVPSLLEISVAAGSRHVTSSSQAPKRVSNGSRLGTQHTCLVCQSVDRHSWGRLHRRASGGRAPTPSPPHRRQTCAGQALSCLIARSATHGEQGSPGLTHLIDGQDVSGGPLVDREACDTRAAPGAAPCPSWAIAGPGHWRAHFGLLDIERYLEKDLGALCRAGAPTRTGGLANHHRRHPSHHWQNTPYRT</sequence>